<comment type="caution">
    <text evidence="10">The sequence shown here is derived from an EMBL/GenBank/DDBJ whole genome shotgun (WGS) entry which is preliminary data.</text>
</comment>
<dbReference type="RefSeq" id="WP_200351594.1">
    <property type="nucleotide sequence ID" value="NZ_BAABHZ010000006.1"/>
</dbReference>
<keyword evidence="11" id="KW-1185">Reference proteome</keyword>
<feature type="domain" description="Argininosuccinate lyase C-terminal" evidence="9">
    <location>
        <begin position="362"/>
        <end position="425"/>
    </location>
</feature>
<comment type="similarity">
    <text evidence="7">Belongs to the lyase 1 family. Argininosuccinate lyase subfamily.</text>
</comment>
<dbReference type="NCBIfam" id="TIGR00838">
    <property type="entry name" value="argH"/>
    <property type="match status" value="1"/>
</dbReference>
<feature type="domain" description="Fumarate lyase N-terminal" evidence="8">
    <location>
        <begin position="4"/>
        <end position="298"/>
    </location>
</feature>
<evidence type="ECO:0000256" key="3">
    <source>
        <dbReference type="ARBA" id="ARBA00012338"/>
    </source>
</evidence>
<keyword evidence="7" id="KW-0963">Cytoplasm</keyword>
<evidence type="ECO:0000256" key="2">
    <source>
        <dbReference type="ARBA" id="ARBA00004941"/>
    </source>
</evidence>
<dbReference type="Pfam" id="PF00206">
    <property type="entry name" value="Lyase_1"/>
    <property type="match status" value="1"/>
</dbReference>
<dbReference type="InterPro" id="IPR008948">
    <property type="entry name" value="L-Aspartase-like"/>
</dbReference>
<name>A0A934R5C1_9BACT</name>
<evidence type="ECO:0000259" key="9">
    <source>
        <dbReference type="Pfam" id="PF14698"/>
    </source>
</evidence>
<evidence type="ECO:0000259" key="8">
    <source>
        <dbReference type="Pfam" id="PF00206"/>
    </source>
</evidence>
<evidence type="ECO:0000256" key="5">
    <source>
        <dbReference type="ARBA" id="ARBA00022605"/>
    </source>
</evidence>
<dbReference type="PRINTS" id="PR00149">
    <property type="entry name" value="FUMRATELYASE"/>
</dbReference>
<dbReference type="InterPro" id="IPR020557">
    <property type="entry name" value="Fumarate_lyase_CS"/>
</dbReference>
<dbReference type="Gene3D" id="1.10.40.30">
    <property type="entry name" value="Fumarase/aspartase (C-terminal domain)"/>
    <property type="match status" value="1"/>
</dbReference>
<dbReference type="GO" id="GO:0005829">
    <property type="term" value="C:cytosol"/>
    <property type="evidence" value="ECO:0007669"/>
    <property type="project" value="TreeGrafter"/>
</dbReference>
<comment type="catalytic activity">
    <reaction evidence="1 7">
        <text>2-(N(omega)-L-arginino)succinate = fumarate + L-arginine</text>
        <dbReference type="Rhea" id="RHEA:24020"/>
        <dbReference type="ChEBI" id="CHEBI:29806"/>
        <dbReference type="ChEBI" id="CHEBI:32682"/>
        <dbReference type="ChEBI" id="CHEBI:57472"/>
        <dbReference type="EC" id="4.3.2.1"/>
    </reaction>
</comment>
<dbReference type="AlphaFoldDB" id="A0A934R5C1"/>
<dbReference type="CDD" id="cd01359">
    <property type="entry name" value="Argininosuccinate_lyase"/>
    <property type="match status" value="1"/>
</dbReference>
<evidence type="ECO:0000313" key="10">
    <source>
        <dbReference type="EMBL" id="MBK1816662.1"/>
    </source>
</evidence>
<organism evidence="10 11">
    <name type="scientific">Luteolibacter yonseiensis</name>
    <dbReference type="NCBI Taxonomy" id="1144680"/>
    <lineage>
        <taxon>Bacteria</taxon>
        <taxon>Pseudomonadati</taxon>
        <taxon>Verrucomicrobiota</taxon>
        <taxon>Verrucomicrobiia</taxon>
        <taxon>Verrucomicrobiales</taxon>
        <taxon>Verrucomicrobiaceae</taxon>
        <taxon>Luteolibacter</taxon>
    </lineage>
</organism>
<dbReference type="Proteomes" id="UP000600139">
    <property type="component" value="Unassembled WGS sequence"/>
</dbReference>
<dbReference type="PANTHER" id="PTHR43814:SF1">
    <property type="entry name" value="ARGININOSUCCINATE LYASE"/>
    <property type="match status" value="1"/>
</dbReference>
<accession>A0A934R5C1</accession>
<dbReference type="FunFam" id="1.10.40.30:FF:000001">
    <property type="entry name" value="Argininosuccinate lyase"/>
    <property type="match status" value="1"/>
</dbReference>
<evidence type="ECO:0000256" key="7">
    <source>
        <dbReference type="HAMAP-Rule" id="MF_00006"/>
    </source>
</evidence>
<dbReference type="EMBL" id="JAENIK010000011">
    <property type="protein sequence ID" value="MBK1816662.1"/>
    <property type="molecule type" value="Genomic_DNA"/>
</dbReference>
<dbReference type="EC" id="4.3.2.1" evidence="3 7"/>
<dbReference type="InterPro" id="IPR022761">
    <property type="entry name" value="Fumarate_lyase_N"/>
</dbReference>
<dbReference type="Gene3D" id="1.20.200.10">
    <property type="entry name" value="Fumarase/aspartase (Central domain)"/>
    <property type="match status" value="1"/>
</dbReference>
<evidence type="ECO:0000256" key="6">
    <source>
        <dbReference type="ARBA" id="ARBA00023239"/>
    </source>
</evidence>
<dbReference type="Gene3D" id="1.10.275.10">
    <property type="entry name" value="Fumarase/aspartase (N-terminal domain)"/>
    <property type="match status" value="1"/>
</dbReference>
<evidence type="ECO:0000313" key="11">
    <source>
        <dbReference type="Proteomes" id="UP000600139"/>
    </source>
</evidence>
<dbReference type="SUPFAM" id="SSF48557">
    <property type="entry name" value="L-aspartase-like"/>
    <property type="match status" value="1"/>
</dbReference>
<keyword evidence="4 7" id="KW-0055">Arginine biosynthesis</keyword>
<gene>
    <name evidence="7 10" type="primary">argH</name>
    <name evidence="10" type="ORF">JIN84_13635</name>
</gene>
<comment type="pathway">
    <text evidence="2 7">Amino-acid biosynthesis; L-arginine biosynthesis; L-arginine from L-ornithine and carbamoyl phosphate: step 3/3.</text>
</comment>
<dbReference type="PROSITE" id="PS00163">
    <property type="entry name" value="FUMARATE_LYASES"/>
    <property type="match status" value="1"/>
</dbReference>
<dbReference type="PANTHER" id="PTHR43814">
    <property type="entry name" value="ARGININOSUCCINATE LYASE"/>
    <property type="match status" value="1"/>
</dbReference>
<reference evidence="10" key="1">
    <citation type="submission" date="2021-01" db="EMBL/GenBank/DDBJ databases">
        <title>Modified the classification status of verrucomicrobia.</title>
        <authorList>
            <person name="Feng X."/>
        </authorList>
    </citation>
    <scope>NUCLEOTIDE SEQUENCE</scope>
    <source>
        <strain evidence="10">JCM 18052</strain>
    </source>
</reference>
<evidence type="ECO:0000256" key="1">
    <source>
        <dbReference type="ARBA" id="ARBA00000985"/>
    </source>
</evidence>
<dbReference type="HAMAP" id="MF_00006">
    <property type="entry name" value="Arg_succ_lyase"/>
    <property type="match status" value="1"/>
</dbReference>
<dbReference type="InterPro" id="IPR024083">
    <property type="entry name" value="Fumarase/histidase_N"/>
</dbReference>
<evidence type="ECO:0000256" key="4">
    <source>
        <dbReference type="ARBA" id="ARBA00022571"/>
    </source>
</evidence>
<comment type="subcellular location">
    <subcellularLocation>
        <location evidence="7">Cytoplasm</location>
    </subcellularLocation>
</comment>
<protein>
    <recommendedName>
        <fullName evidence="3 7">Argininosuccinate lyase</fullName>
        <shortName evidence="7">ASAL</shortName>
        <ecNumber evidence="3 7">4.3.2.1</ecNumber>
    </recommendedName>
    <alternativeName>
        <fullName evidence="7">Arginosuccinase</fullName>
    </alternativeName>
</protein>
<dbReference type="InterPro" id="IPR000362">
    <property type="entry name" value="Fumarate_lyase_fam"/>
</dbReference>
<keyword evidence="6 7" id="KW-0456">Lyase</keyword>
<dbReference type="FunFam" id="1.10.275.10:FF:000002">
    <property type="entry name" value="Argininosuccinate lyase"/>
    <property type="match status" value="1"/>
</dbReference>
<dbReference type="GO" id="GO:0004056">
    <property type="term" value="F:argininosuccinate lyase activity"/>
    <property type="evidence" value="ECO:0007669"/>
    <property type="project" value="UniProtKB-UniRule"/>
</dbReference>
<sequence>MWKGRFSQDTSSLVQQFGESISYDWRLFPHDIAGSVAHARAQLKAGLLTAEEFSQIESGLMEILGDIEAGKFEFKTSLEDIHMNIEAELTRRIGAAGAKLHTARSRNDQVATDTRLYTRAEIDGLLAAITGLQGALLDRAEKYAATVIPGYTHLQRGQPVTAGHHFLAYVEMLERDKSRLADARKRLNISPLGSGALAGSTINLDRRGIAEELGFDGVTRNSMDAIADRDYIAEVLFVISLCGVHLSRLSEDLILWCSAEFAFAALSDAHTTGSSLMPQKKNPDVCELTRGKTGRLVGNLMNLLVAVKGLPLTYNRDLQEDKPPLFDSVDTLRLILAVNTEMISAMELREENCRAAAADPMLLATDLADYLVKKGVPFRHAHELVGKAVAQAIATKTPLDQLDLAAIDPAYGPDAKDVFSLETALAARTNPGAPSIANVLGEIARWKSALA</sequence>
<keyword evidence="5 7" id="KW-0028">Amino-acid biosynthesis</keyword>
<dbReference type="PRINTS" id="PR00145">
    <property type="entry name" value="ARGSUCLYASE"/>
</dbReference>
<dbReference type="GO" id="GO:0042450">
    <property type="term" value="P:L-arginine biosynthetic process via ornithine"/>
    <property type="evidence" value="ECO:0007669"/>
    <property type="project" value="UniProtKB-UniRule"/>
</dbReference>
<dbReference type="FunFam" id="1.20.200.10:FF:000015">
    <property type="entry name" value="argininosuccinate lyase isoform X2"/>
    <property type="match status" value="1"/>
</dbReference>
<dbReference type="InterPro" id="IPR009049">
    <property type="entry name" value="Argininosuccinate_lyase"/>
</dbReference>
<proteinExistence type="inferred from homology"/>
<dbReference type="InterPro" id="IPR029419">
    <property type="entry name" value="Arg_succ_lyase_C"/>
</dbReference>
<dbReference type="Pfam" id="PF14698">
    <property type="entry name" value="ASL_C2"/>
    <property type="match status" value="1"/>
</dbReference>